<evidence type="ECO:0000313" key="7">
    <source>
        <dbReference type="EMBL" id="ELY96843.1"/>
    </source>
</evidence>
<evidence type="ECO:0000256" key="2">
    <source>
        <dbReference type="ARBA" id="ARBA00022475"/>
    </source>
</evidence>
<feature type="transmembrane region" description="Helical" evidence="6">
    <location>
        <begin position="225"/>
        <end position="249"/>
    </location>
</feature>
<keyword evidence="3 6" id="KW-0812">Transmembrane</keyword>
<accession>M0AHI4</accession>
<dbReference type="Pfam" id="PF02653">
    <property type="entry name" value="BPD_transp_2"/>
    <property type="match status" value="1"/>
</dbReference>
<comment type="subcellular location">
    <subcellularLocation>
        <location evidence="1">Cell membrane</location>
        <topology evidence="1">Multi-pass membrane protein</topology>
    </subcellularLocation>
</comment>
<keyword evidence="8" id="KW-1185">Reference proteome</keyword>
<evidence type="ECO:0000256" key="1">
    <source>
        <dbReference type="ARBA" id="ARBA00004651"/>
    </source>
</evidence>
<dbReference type="Proteomes" id="UP000011648">
    <property type="component" value="Unassembled WGS sequence"/>
</dbReference>
<feature type="transmembrane region" description="Helical" evidence="6">
    <location>
        <begin position="94"/>
        <end position="117"/>
    </location>
</feature>
<keyword evidence="2" id="KW-1003">Cell membrane</keyword>
<feature type="transmembrane region" description="Helical" evidence="6">
    <location>
        <begin position="17"/>
        <end position="34"/>
    </location>
</feature>
<dbReference type="GO" id="GO:0005886">
    <property type="term" value="C:plasma membrane"/>
    <property type="evidence" value="ECO:0007669"/>
    <property type="project" value="UniProtKB-SubCell"/>
</dbReference>
<feature type="transmembrane region" description="Helical" evidence="6">
    <location>
        <begin position="261"/>
        <end position="288"/>
    </location>
</feature>
<evidence type="ECO:0000256" key="4">
    <source>
        <dbReference type="ARBA" id="ARBA00022989"/>
    </source>
</evidence>
<sequence>MIHALLTRVGGTDWETIRLPLVLGLLALVPPVVFREGATYVSRLIILAAIFATLAMALNIVFGHTDQLFLFVGALTGIGAYTTAISAEALGVSPWVTLFIGALLTGAIGSLVCYVAARLQFTVILIAILTLALQFAVIEFFVGARDITGGSTGLIFSGLGFESLQEGFGIHEHVILYYLVLALLGATFAFYEWLRNSTYGLAFDAIRQDEVAAESIGVDVVRYKVLAGFTSAFIIGLVGPLYAQLEGFVIPGLFEFQVIDVLVLIILIVGGMRTLLGPLVGAGLVIWIDEGLASTGEWRTVIFGALLIFLFLYFRQGVVPFADRILNDRFRTRERIATWRES</sequence>
<evidence type="ECO:0000256" key="5">
    <source>
        <dbReference type="ARBA" id="ARBA00023136"/>
    </source>
</evidence>
<feature type="transmembrane region" description="Helical" evidence="6">
    <location>
        <begin position="41"/>
        <end position="62"/>
    </location>
</feature>
<evidence type="ECO:0000256" key="3">
    <source>
        <dbReference type="ARBA" id="ARBA00022692"/>
    </source>
</evidence>
<dbReference type="RefSeq" id="WP_006823992.1">
    <property type="nucleotide sequence ID" value="NZ_AOIL01000001.1"/>
</dbReference>
<dbReference type="EMBL" id="AOIL01000001">
    <property type="protein sequence ID" value="ELY96843.1"/>
    <property type="molecule type" value="Genomic_DNA"/>
</dbReference>
<organism evidence="7 8">
    <name type="scientific">Natrialba taiwanensis DSM 12281</name>
    <dbReference type="NCBI Taxonomy" id="1230458"/>
    <lineage>
        <taxon>Archaea</taxon>
        <taxon>Methanobacteriati</taxon>
        <taxon>Methanobacteriota</taxon>
        <taxon>Stenosarchaea group</taxon>
        <taxon>Halobacteria</taxon>
        <taxon>Halobacteriales</taxon>
        <taxon>Natrialbaceae</taxon>
        <taxon>Natrialba</taxon>
    </lineage>
</organism>
<evidence type="ECO:0000313" key="8">
    <source>
        <dbReference type="Proteomes" id="UP000011648"/>
    </source>
</evidence>
<reference evidence="7 8" key="1">
    <citation type="journal article" date="2014" name="PLoS Genet.">
        <title>Phylogenetically driven sequencing of extremely halophilic archaea reveals strategies for static and dynamic osmo-response.</title>
        <authorList>
            <person name="Becker E.A."/>
            <person name="Seitzer P.M."/>
            <person name="Tritt A."/>
            <person name="Larsen D."/>
            <person name="Krusor M."/>
            <person name="Yao A.I."/>
            <person name="Wu D."/>
            <person name="Madern D."/>
            <person name="Eisen J.A."/>
            <person name="Darling A.E."/>
            <person name="Facciotti M.T."/>
        </authorList>
    </citation>
    <scope>NUCLEOTIDE SEQUENCE [LARGE SCALE GENOMIC DNA]</scope>
    <source>
        <strain evidence="7 8">DSM 12281</strain>
    </source>
</reference>
<evidence type="ECO:0000256" key="6">
    <source>
        <dbReference type="SAM" id="Phobius"/>
    </source>
</evidence>
<feature type="transmembrane region" description="Helical" evidence="6">
    <location>
        <begin position="300"/>
        <end position="322"/>
    </location>
</feature>
<protein>
    <submittedName>
        <fullName evidence="7">Branched chain amino acid ABC transporter</fullName>
    </submittedName>
</protein>
<dbReference type="PATRIC" id="fig|1230458.4.peg.72"/>
<feature type="transmembrane region" description="Helical" evidence="6">
    <location>
        <begin position="68"/>
        <end position="87"/>
    </location>
</feature>
<gene>
    <name evidence="7" type="ORF">C484_00375</name>
</gene>
<feature type="transmembrane region" description="Helical" evidence="6">
    <location>
        <begin position="175"/>
        <end position="194"/>
    </location>
</feature>
<dbReference type="PANTHER" id="PTHR30482">
    <property type="entry name" value="HIGH-AFFINITY BRANCHED-CHAIN AMINO ACID TRANSPORT SYSTEM PERMEASE"/>
    <property type="match status" value="1"/>
</dbReference>
<dbReference type="OrthoDB" id="30958at2157"/>
<dbReference type="InterPro" id="IPR043428">
    <property type="entry name" value="LivM-like"/>
</dbReference>
<dbReference type="PANTHER" id="PTHR30482:SF10">
    <property type="entry name" value="HIGH-AFFINITY BRANCHED-CHAIN AMINO ACID TRANSPORT PROTEIN BRAE"/>
    <property type="match status" value="1"/>
</dbReference>
<keyword evidence="4 6" id="KW-1133">Transmembrane helix</keyword>
<dbReference type="GO" id="GO:0015658">
    <property type="term" value="F:branched-chain amino acid transmembrane transporter activity"/>
    <property type="evidence" value="ECO:0007669"/>
    <property type="project" value="InterPro"/>
</dbReference>
<dbReference type="InterPro" id="IPR001851">
    <property type="entry name" value="ABC_transp_permease"/>
</dbReference>
<keyword evidence="5 6" id="KW-0472">Membrane</keyword>
<dbReference type="STRING" id="1230458.C484_00375"/>
<dbReference type="CDD" id="cd06581">
    <property type="entry name" value="TM_PBP1_LivM_like"/>
    <property type="match status" value="1"/>
</dbReference>
<comment type="caution">
    <text evidence="7">The sequence shown here is derived from an EMBL/GenBank/DDBJ whole genome shotgun (WGS) entry which is preliminary data.</text>
</comment>
<proteinExistence type="predicted"/>
<feature type="transmembrane region" description="Helical" evidence="6">
    <location>
        <begin position="123"/>
        <end position="142"/>
    </location>
</feature>
<name>M0AHI4_9EURY</name>
<dbReference type="AlphaFoldDB" id="M0AHI4"/>